<protein>
    <recommendedName>
        <fullName evidence="3">DDE-1 domain-containing protein</fullName>
    </recommendedName>
</protein>
<dbReference type="AlphaFoldDB" id="A0A6J8DSW5"/>
<reference evidence="1 2" key="1">
    <citation type="submission" date="2020-06" db="EMBL/GenBank/DDBJ databases">
        <authorList>
            <person name="Li R."/>
            <person name="Bekaert M."/>
        </authorList>
    </citation>
    <scope>NUCLEOTIDE SEQUENCE [LARGE SCALE GENOMIC DNA]</scope>
    <source>
        <strain evidence="2">wild</strain>
    </source>
</reference>
<evidence type="ECO:0008006" key="3">
    <source>
        <dbReference type="Google" id="ProtNLM"/>
    </source>
</evidence>
<evidence type="ECO:0000313" key="1">
    <source>
        <dbReference type="EMBL" id="CAC5411683.1"/>
    </source>
</evidence>
<dbReference type="OrthoDB" id="3341102at2759"/>
<gene>
    <name evidence="1" type="ORF">MCOR_44739</name>
</gene>
<keyword evidence="2" id="KW-1185">Reference proteome</keyword>
<accession>A0A6J8DSW5</accession>
<sequence>MLRFINTFLLLYIYEQRDRLNLPLKQPALAIFAVYVAIRIESFINKLQKTKILIKFVPGGCTGMLQPLHLFAKSQIKEEVKSCFIAWYAKQVGTQLKAGKTVKNIKIDFKKSNINPTHANWIVQAIQKVKDQKGVIRNECVRSGMLTVVK</sequence>
<organism evidence="1 2">
    <name type="scientific">Mytilus coruscus</name>
    <name type="common">Sea mussel</name>
    <dbReference type="NCBI Taxonomy" id="42192"/>
    <lineage>
        <taxon>Eukaryota</taxon>
        <taxon>Metazoa</taxon>
        <taxon>Spiralia</taxon>
        <taxon>Lophotrochozoa</taxon>
        <taxon>Mollusca</taxon>
        <taxon>Bivalvia</taxon>
        <taxon>Autobranchia</taxon>
        <taxon>Pteriomorphia</taxon>
        <taxon>Mytilida</taxon>
        <taxon>Mytiloidea</taxon>
        <taxon>Mytilidae</taxon>
        <taxon>Mytilinae</taxon>
        <taxon>Mytilus</taxon>
    </lineage>
</organism>
<proteinExistence type="predicted"/>
<evidence type="ECO:0000313" key="2">
    <source>
        <dbReference type="Proteomes" id="UP000507470"/>
    </source>
</evidence>
<dbReference type="Proteomes" id="UP000507470">
    <property type="component" value="Unassembled WGS sequence"/>
</dbReference>
<dbReference type="EMBL" id="CACVKT020007902">
    <property type="protein sequence ID" value="CAC5411683.1"/>
    <property type="molecule type" value="Genomic_DNA"/>
</dbReference>
<name>A0A6J8DSW5_MYTCO</name>